<reference evidence="2" key="1">
    <citation type="submission" date="2016-11" db="EMBL/GenBank/DDBJ databases">
        <authorList>
            <person name="Varghese N."/>
            <person name="Submissions S."/>
        </authorList>
    </citation>
    <scope>NUCLEOTIDE SEQUENCE [LARGE SCALE GENOMIC DNA]</scope>
    <source>
        <strain evidence="2">CGMCC 1.6496</strain>
    </source>
</reference>
<dbReference type="OrthoDB" id="9804765at2"/>
<organism evidence="1 2">
    <name type="scientific">Virgibacillus chiguensis</name>
    <dbReference type="NCBI Taxonomy" id="411959"/>
    <lineage>
        <taxon>Bacteria</taxon>
        <taxon>Bacillati</taxon>
        <taxon>Bacillota</taxon>
        <taxon>Bacilli</taxon>
        <taxon>Bacillales</taxon>
        <taxon>Bacillaceae</taxon>
        <taxon>Virgibacillus</taxon>
    </lineage>
</organism>
<dbReference type="InterPro" id="IPR037479">
    <property type="entry name" value="Tauto_MSAD"/>
</dbReference>
<accession>A0A1M5TU03</accession>
<dbReference type="EMBL" id="FQXD01000008">
    <property type="protein sequence ID" value="SHH53883.1"/>
    <property type="molecule type" value="Genomic_DNA"/>
</dbReference>
<keyword evidence="2" id="KW-1185">Reference proteome</keyword>
<name>A0A1M5TU03_9BACI</name>
<proteinExistence type="predicted"/>
<dbReference type="RefSeq" id="WP_073008832.1">
    <property type="nucleotide sequence ID" value="NZ_FQXD01000008.1"/>
</dbReference>
<dbReference type="InterPro" id="IPR014347">
    <property type="entry name" value="Tautomerase/MIF_sf"/>
</dbReference>
<evidence type="ECO:0000313" key="1">
    <source>
        <dbReference type="EMBL" id="SHH53883.1"/>
    </source>
</evidence>
<dbReference type="Gene3D" id="3.30.429.10">
    <property type="entry name" value="Macrophage Migration Inhibitory Factor"/>
    <property type="match status" value="1"/>
</dbReference>
<dbReference type="PANTHER" id="PTHR38460:SF1">
    <property type="entry name" value="TAUTOMERASE YOLI-RELATED"/>
    <property type="match status" value="1"/>
</dbReference>
<dbReference type="SUPFAM" id="SSF55331">
    <property type="entry name" value="Tautomerase/MIF"/>
    <property type="match status" value="1"/>
</dbReference>
<sequence>MPLLTFDLIEGRTEEEIKLLLDASHRAVVKAFEVPEGDRYQIVHQHPKHELIIEDTGLGFKRSDKVVAVSVRSTPRTDKQKKSFYNILVKELNENCGMDSKDVMVSIVTNSASDWSFGFGEAQFLNGEL</sequence>
<protein>
    <submittedName>
        <fullName evidence="1">Tautomerase enzyme</fullName>
    </submittedName>
</protein>
<dbReference type="Pfam" id="PF14552">
    <property type="entry name" value="Tautomerase_2"/>
    <property type="match status" value="1"/>
</dbReference>
<evidence type="ECO:0000313" key="2">
    <source>
        <dbReference type="Proteomes" id="UP000184079"/>
    </source>
</evidence>
<dbReference type="PANTHER" id="PTHR38460">
    <property type="entry name" value="TAUTOMERASE YOLI-RELATED"/>
    <property type="match status" value="1"/>
</dbReference>
<dbReference type="AlphaFoldDB" id="A0A1M5TU03"/>
<gene>
    <name evidence="1" type="ORF">SAMN05421807_108130</name>
</gene>
<dbReference type="Proteomes" id="UP000184079">
    <property type="component" value="Unassembled WGS sequence"/>
</dbReference>